<evidence type="ECO:0000313" key="3">
    <source>
        <dbReference type="EMBL" id="MCA9759194.1"/>
    </source>
</evidence>
<dbReference type="EMBL" id="JAGQHS010000283">
    <property type="protein sequence ID" value="MCA9759194.1"/>
    <property type="molecule type" value="Genomic_DNA"/>
</dbReference>
<gene>
    <name evidence="3" type="ORF">KDA27_25595</name>
</gene>
<organism evidence="3 4">
    <name type="scientific">Eiseniibacteriota bacterium</name>
    <dbReference type="NCBI Taxonomy" id="2212470"/>
    <lineage>
        <taxon>Bacteria</taxon>
        <taxon>Candidatus Eiseniibacteriota</taxon>
    </lineage>
</organism>
<feature type="transmembrane region" description="Helical" evidence="2">
    <location>
        <begin position="629"/>
        <end position="649"/>
    </location>
</feature>
<feature type="transmembrane region" description="Helical" evidence="2">
    <location>
        <begin position="573"/>
        <end position="594"/>
    </location>
</feature>
<dbReference type="SUPFAM" id="SSF103473">
    <property type="entry name" value="MFS general substrate transporter"/>
    <property type="match status" value="1"/>
</dbReference>
<comment type="caution">
    <text evidence="3">The sequence shown here is derived from an EMBL/GenBank/DDBJ whole genome shotgun (WGS) entry which is preliminary data.</text>
</comment>
<feature type="transmembrane region" description="Helical" evidence="2">
    <location>
        <begin position="693"/>
        <end position="714"/>
    </location>
</feature>
<evidence type="ECO:0008006" key="5">
    <source>
        <dbReference type="Google" id="ProtNLM"/>
    </source>
</evidence>
<feature type="non-terminal residue" evidence="3">
    <location>
        <position position="1"/>
    </location>
</feature>
<protein>
    <recommendedName>
        <fullName evidence="5">PABS domain-containing protein</fullName>
    </recommendedName>
</protein>
<proteinExistence type="predicted"/>
<dbReference type="AlphaFoldDB" id="A0A956NL89"/>
<evidence type="ECO:0000256" key="1">
    <source>
        <dbReference type="SAM" id="MobiDB-lite"/>
    </source>
</evidence>
<feature type="transmembrane region" description="Helical" evidence="2">
    <location>
        <begin position="47"/>
        <end position="72"/>
    </location>
</feature>
<keyword evidence="2" id="KW-0812">Transmembrane</keyword>
<dbReference type="SUPFAM" id="SSF53335">
    <property type="entry name" value="S-adenosyl-L-methionine-dependent methyltransferases"/>
    <property type="match status" value="1"/>
</dbReference>
<evidence type="ECO:0000313" key="4">
    <source>
        <dbReference type="Proteomes" id="UP000739538"/>
    </source>
</evidence>
<keyword evidence="2" id="KW-1133">Transmembrane helix</keyword>
<dbReference type="Gene3D" id="3.40.50.150">
    <property type="entry name" value="Vaccinia Virus protein VP39"/>
    <property type="match status" value="1"/>
</dbReference>
<reference evidence="3" key="2">
    <citation type="journal article" date="2021" name="Microbiome">
        <title>Successional dynamics and alternative stable states in a saline activated sludge microbial community over 9 years.</title>
        <authorList>
            <person name="Wang Y."/>
            <person name="Ye J."/>
            <person name="Ju F."/>
            <person name="Liu L."/>
            <person name="Boyd J.A."/>
            <person name="Deng Y."/>
            <person name="Parks D.H."/>
            <person name="Jiang X."/>
            <person name="Yin X."/>
            <person name="Woodcroft B.J."/>
            <person name="Tyson G.W."/>
            <person name="Hugenholtz P."/>
            <person name="Polz M.F."/>
            <person name="Zhang T."/>
        </authorList>
    </citation>
    <scope>NUCLEOTIDE SEQUENCE</scope>
    <source>
        <strain evidence="3">HKST-UBA02</strain>
    </source>
</reference>
<dbReference type="Proteomes" id="UP000739538">
    <property type="component" value="Unassembled WGS sequence"/>
</dbReference>
<dbReference type="InterPro" id="IPR029063">
    <property type="entry name" value="SAM-dependent_MTases_sf"/>
</dbReference>
<keyword evidence="2" id="KW-0472">Membrane</keyword>
<accession>A0A956NL89</accession>
<dbReference type="InterPro" id="IPR036259">
    <property type="entry name" value="MFS_trans_sf"/>
</dbReference>
<feature type="transmembrane region" description="Helical" evidence="2">
    <location>
        <begin position="517"/>
        <end position="541"/>
    </location>
</feature>
<feature type="transmembrane region" description="Helical" evidence="2">
    <location>
        <begin position="600"/>
        <end position="622"/>
    </location>
</feature>
<sequence>ILGVALLLPFFLSALAVVGLLSRGTVRTVYAADLAGSALGPWLLPLLLPLAGPAGVLLTVAGGHVLAASLLAPADGRPAQPAQPAQPHERLTPAASSAPSAAPSTAPRASHVGRHALPLVGVVFLVVALSGRLASWDLPNHAEKRGAEETERRTHAEFRRWDPVSKIEVVDLTERDPKTGEVLPGTGRKLISYDGGAQSSHIYAFDGDYETLRATLPDHVLDHFWQRGVLAAPWFFRDQGARIFVAGCAGGQEVTGGLLFGAKEILAVDLVPTVIELGTERYADYNGGIFLDPRVQYRQAEARTELARSSGDFDVIQIFSYHNSSRVAAGSLALKAFYLQTAETYQLCMESLSPNGILQIHQAFFPRVVATLAKAWSELGGTDLERHVLVYGRDEVEDHYTILFKRSPWTEEEVRDVDSFLLADFPSEDWNYVRIESPVDRAGSFLPDEIYDAPLSPSLRDRAAYRITPVTDDDPFSHWLRKGWGRIAPTRDGFATESEAVLLNQVIPNHVPLPRDIAHLVVLTVAGVFVSLIAFAVAAFAGRRTIAPGARADHASDLPAPAPRHGSAFARNAYFYLVGLAFIGVEWTLVQFAMRLVAEPIPAFGAALAVVLVGSALGSLASSRLSARVVFPALLLIGTLLFTFYPAVFPSLWDDPIGVRLVVFVLAALPLSFCLGFPFPSGLVLLGDTREVAAAWALNGAASVTGSVLVAWLFASIGMAATGGIALAAYGLAGVAFARMSRHAEADR</sequence>
<name>A0A956NL89_UNCEI</name>
<evidence type="ECO:0000256" key="2">
    <source>
        <dbReference type="SAM" id="Phobius"/>
    </source>
</evidence>
<feature type="region of interest" description="Disordered" evidence="1">
    <location>
        <begin position="76"/>
        <end position="109"/>
    </location>
</feature>
<feature type="transmembrane region" description="Helical" evidence="2">
    <location>
        <begin position="720"/>
        <end position="738"/>
    </location>
</feature>
<feature type="transmembrane region" description="Helical" evidence="2">
    <location>
        <begin position="661"/>
        <end position="686"/>
    </location>
</feature>
<reference evidence="3" key="1">
    <citation type="submission" date="2020-04" db="EMBL/GenBank/DDBJ databases">
        <authorList>
            <person name="Zhang T."/>
        </authorList>
    </citation>
    <scope>NUCLEOTIDE SEQUENCE</scope>
    <source>
        <strain evidence="3">HKST-UBA02</strain>
    </source>
</reference>